<organism evidence="3 4">
    <name type="scientific">Rhizopogon vesiculosus</name>
    <dbReference type="NCBI Taxonomy" id="180088"/>
    <lineage>
        <taxon>Eukaryota</taxon>
        <taxon>Fungi</taxon>
        <taxon>Dikarya</taxon>
        <taxon>Basidiomycota</taxon>
        <taxon>Agaricomycotina</taxon>
        <taxon>Agaricomycetes</taxon>
        <taxon>Agaricomycetidae</taxon>
        <taxon>Boletales</taxon>
        <taxon>Suillineae</taxon>
        <taxon>Rhizopogonaceae</taxon>
        <taxon>Rhizopogon</taxon>
    </lineage>
</organism>
<dbReference type="EMBL" id="LVVM01004895">
    <property type="protein sequence ID" value="OJA11866.1"/>
    <property type="molecule type" value="Genomic_DNA"/>
</dbReference>
<keyword evidence="4" id="KW-1185">Reference proteome</keyword>
<evidence type="ECO:0000259" key="2">
    <source>
        <dbReference type="PROSITE" id="PS50157"/>
    </source>
</evidence>
<evidence type="ECO:0000313" key="4">
    <source>
        <dbReference type="Proteomes" id="UP000183567"/>
    </source>
</evidence>
<name>A0A1J8QR39_9AGAM</name>
<evidence type="ECO:0000313" key="3">
    <source>
        <dbReference type="EMBL" id="OJA11866.1"/>
    </source>
</evidence>
<evidence type="ECO:0000256" key="1">
    <source>
        <dbReference type="PROSITE-ProRule" id="PRU00042"/>
    </source>
</evidence>
<feature type="domain" description="C2H2-type" evidence="2">
    <location>
        <begin position="255"/>
        <end position="284"/>
    </location>
</feature>
<dbReference type="SMART" id="SM00355">
    <property type="entry name" value="ZnF_C2H2"/>
    <property type="match status" value="2"/>
</dbReference>
<sequence length="333" mass="36819">MLAQLALVWPQRVWDPVHLYIDNPKSLRSPQRTTAELATRTSQAHSRDPKCPVVIAVTVISAPGLLTTSISRCRAVTGCATSVKMTLLLGKGSKNITFRALIIITASIATPISTSHFSYRIITRMSMLIVVLVTESSRTMSACTSTIGKATLTCIAFRAEGYSGLRTTFMPLHRPKDTFCPFNGCGMAFINKSALALHLESGSCQSGVDRRFIDNFVRNNDRNNVITNPARLITAGERGNVQLIATKQSWNGRAYECVLCHSQFRELTDLNRHLASPRHQEKVYRCPLSSCNAHFVSLSGLCQYIESERCGVTKFKVVKDAMDNIFSKVARLT</sequence>
<proteinExistence type="predicted"/>
<dbReference type="InterPro" id="IPR013087">
    <property type="entry name" value="Znf_C2H2_type"/>
</dbReference>
<dbReference type="PROSITE" id="PS50157">
    <property type="entry name" value="ZINC_FINGER_C2H2_2"/>
    <property type="match status" value="1"/>
</dbReference>
<gene>
    <name evidence="3" type="ORF">AZE42_03271</name>
</gene>
<comment type="caution">
    <text evidence="3">The sequence shown here is derived from an EMBL/GenBank/DDBJ whole genome shotgun (WGS) entry which is preliminary data.</text>
</comment>
<reference evidence="3 4" key="1">
    <citation type="submission" date="2016-03" db="EMBL/GenBank/DDBJ databases">
        <title>Comparative genomics of the ectomycorrhizal sister species Rhizopogon vinicolor and Rhizopogon vesiculosus (Basidiomycota: Boletales) reveals a divergence of the mating type B locus.</title>
        <authorList>
            <person name="Mujic A.B."/>
            <person name="Kuo A."/>
            <person name="Tritt A."/>
            <person name="Lipzen A."/>
            <person name="Chen C."/>
            <person name="Johnson J."/>
            <person name="Sharma A."/>
            <person name="Barry K."/>
            <person name="Grigoriev I.V."/>
            <person name="Spatafora J.W."/>
        </authorList>
    </citation>
    <scope>NUCLEOTIDE SEQUENCE [LARGE SCALE GENOMIC DNA]</scope>
    <source>
        <strain evidence="3 4">AM-OR11-056</strain>
    </source>
</reference>
<keyword evidence="1" id="KW-0862">Zinc</keyword>
<protein>
    <recommendedName>
        <fullName evidence="2">C2H2-type domain-containing protein</fullName>
    </recommendedName>
</protein>
<accession>A0A1J8QR39</accession>
<keyword evidence="1" id="KW-0479">Metal-binding</keyword>
<dbReference type="AlphaFoldDB" id="A0A1J8QR39"/>
<dbReference type="PROSITE" id="PS00028">
    <property type="entry name" value="ZINC_FINGER_C2H2_1"/>
    <property type="match status" value="1"/>
</dbReference>
<dbReference type="GO" id="GO:0008270">
    <property type="term" value="F:zinc ion binding"/>
    <property type="evidence" value="ECO:0007669"/>
    <property type="project" value="UniProtKB-KW"/>
</dbReference>
<keyword evidence="1" id="KW-0863">Zinc-finger</keyword>
<dbReference type="STRING" id="180088.A0A1J8QR39"/>
<dbReference type="OrthoDB" id="6077919at2759"/>
<dbReference type="Gene3D" id="3.30.160.60">
    <property type="entry name" value="Classic Zinc Finger"/>
    <property type="match status" value="1"/>
</dbReference>
<dbReference type="Proteomes" id="UP000183567">
    <property type="component" value="Unassembled WGS sequence"/>
</dbReference>